<feature type="transmembrane region" description="Helical" evidence="2">
    <location>
        <begin position="221"/>
        <end position="244"/>
    </location>
</feature>
<dbReference type="InParanoid" id="A0A074YHE0"/>
<keyword evidence="3" id="KW-0732">Signal</keyword>
<dbReference type="RefSeq" id="XP_013343759.1">
    <property type="nucleotide sequence ID" value="XM_013488305.1"/>
</dbReference>
<keyword evidence="2" id="KW-0472">Membrane</keyword>
<sequence>MCSLFPPLRTACTLLFLVGPIVQGQTTTRLPAAPSYQDGVFSSPDTAITQIVDKGVEMNVTWATSYESVNLYLIFGQDYTNPRGLRISTTDTFYLWTIDDFGNNSLPFSFRAVNAAGTSKEQAGGGFYTGQFWIRDRSATTTTTTSSAVPTTTTTRSSAVPTASESVSSTVSTTATTLQSTSAITITPVSTTSTTTVSSSASASAPTSTTSSSDSSSQRHLVIGVGVGIGVGVAALLIGAFVLWRRHNNHKRRKIDEISAFRADSLGDQKSERSFQMSKRPGPSHLSSYELAEQPKRSPVEVDG</sequence>
<dbReference type="OMA" id="AVPADMC"/>
<feature type="region of interest" description="Disordered" evidence="1">
    <location>
        <begin position="143"/>
        <end position="172"/>
    </location>
</feature>
<dbReference type="STRING" id="1043005.A0A074YHE0"/>
<evidence type="ECO:0000256" key="2">
    <source>
        <dbReference type="SAM" id="Phobius"/>
    </source>
</evidence>
<dbReference type="EMBL" id="KL584759">
    <property type="protein sequence ID" value="KEQ95499.1"/>
    <property type="molecule type" value="Genomic_DNA"/>
</dbReference>
<feature type="region of interest" description="Disordered" evidence="1">
    <location>
        <begin position="189"/>
        <end position="218"/>
    </location>
</feature>
<dbReference type="HOGENOM" id="CLU_891329_0_0_1"/>
<evidence type="ECO:0000313" key="4">
    <source>
        <dbReference type="EMBL" id="KEQ95499.1"/>
    </source>
</evidence>
<organism evidence="4 5">
    <name type="scientific">Aureobasidium subglaciale (strain EXF-2481)</name>
    <name type="common">Aureobasidium pullulans var. subglaciale</name>
    <dbReference type="NCBI Taxonomy" id="1043005"/>
    <lineage>
        <taxon>Eukaryota</taxon>
        <taxon>Fungi</taxon>
        <taxon>Dikarya</taxon>
        <taxon>Ascomycota</taxon>
        <taxon>Pezizomycotina</taxon>
        <taxon>Dothideomycetes</taxon>
        <taxon>Dothideomycetidae</taxon>
        <taxon>Dothideales</taxon>
        <taxon>Saccotheciaceae</taxon>
        <taxon>Aureobasidium</taxon>
    </lineage>
</organism>
<evidence type="ECO:0000313" key="5">
    <source>
        <dbReference type="Proteomes" id="UP000030641"/>
    </source>
</evidence>
<feature type="chain" id="PRO_5001703345" description="Mid2 domain-containing protein" evidence="3">
    <location>
        <begin position="25"/>
        <end position="304"/>
    </location>
</feature>
<evidence type="ECO:0008006" key="6">
    <source>
        <dbReference type="Google" id="ProtNLM"/>
    </source>
</evidence>
<feature type="region of interest" description="Disordered" evidence="1">
    <location>
        <begin position="269"/>
        <end position="304"/>
    </location>
</feature>
<keyword evidence="2" id="KW-0812">Transmembrane</keyword>
<dbReference type="AlphaFoldDB" id="A0A074YHE0"/>
<keyword evidence="2" id="KW-1133">Transmembrane helix</keyword>
<gene>
    <name evidence="4" type="ORF">AUEXF2481DRAFT_5100</name>
</gene>
<feature type="compositionally biased region" description="Basic and acidic residues" evidence="1">
    <location>
        <begin position="293"/>
        <end position="304"/>
    </location>
</feature>
<dbReference type="GeneID" id="25368714"/>
<reference evidence="4 5" key="1">
    <citation type="journal article" date="2014" name="BMC Genomics">
        <title>Genome sequencing of four Aureobasidium pullulans varieties: biotechnological potential, stress tolerance, and description of new species.</title>
        <authorList>
            <person name="Gostin Ar C."/>
            <person name="Ohm R.A."/>
            <person name="Kogej T."/>
            <person name="Sonjak S."/>
            <person name="Turk M."/>
            <person name="Zajc J."/>
            <person name="Zalar P."/>
            <person name="Grube M."/>
            <person name="Sun H."/>
            <person name="Han J."/>
            <person name="Sharma A."/>
            <person name="Chiniquy J."/>
            <person name="Ngan C.Y."/>
            <person name="Lipzen A."/>
            <person name="Barry K."/>
            <person name="Grigoriev I.V."/>
            <person name="Gunde-Cimerman N."/>
        </authorList>
    </citation>
    <scope>NUCLEOTIDE SEQUENCE [LARGE SCALE GENOMIC DNA]</scope>
    <source>
        <strain evidence="4 5">EXF-2481</strain>
    </source>
</reference>
<evidence type="ECO:0000256" key="1">
    <source>
        <dbReference type="SAM" id="MobiDB-lite"/>
    </source>
</evidence>
<protein>
    <recommendedName>
        <fullName evidence="6">Mid2 domain-containing protein</fullName>
    </recommendedName>
</protein>
<evidence type="ECO:0000256" key="3">
    <source>
        <dbReference type="SAM" id="SignalP"/>
    </source>
</evidence>
<name>A0A074YHE0_AURSE</name>
<dbReference type="Proteomes" id="UP000030641">
    <property type="component" value="Unassembled WGS sequence"/>
</dbReference>
<proteinExistence type="predicted"/>
<keyword evidence="5" id="KW-1185">Reference proteome</keyword>
<feature type="signal peptide" evidence="3">
    <location>
        <begin position="1"/>
        <end position="24"/>
    </location>
</feature>
<accession>A0A074YHE0</accession>
<dbReference type="OrthoDB" id="4491423at2759"/>